<evidence type="ECO:0000256" key="4">
    <source>
        <dbReference type="ARBA" id="ARBA00023002"/>
    </source>
</evidence>
<comment type="caution">
    <text evidence="6">The sequence shown here is derived from an EMBL/GenBank/DDBJ whole genome shotgun (WGS) entry which is preliminary data.</text>
</comment>
<comment type="similarity">
    <text evidence="1">Belongs to the cytochrome P450 family.</text>
</comment>
<evidence type="ECO:0000313" key="7">
    <source>
        <dbReference type="Proteomes" id="UP000237347"/>
    </source>
</evidence>
<accession>A0AAW0LEL0</accession>
<name>A0AAW0LEL0_QUESU</name>
<keyword evidence="2" id="KW-0349">Heme</keyword>
<dbReference type="InterPro" id="IPR036396">
    <property type="entry name" value="Cyt_P450_sf"/>
</dbReference>
<evidence type="ECO:0000313" key="6">
    <source>
        <dbReference type="EMBL" id="KAK7848796.1"/>
    </source>
</evidence>
<dbReference type="PANTHER" id="PTHR47955:SF8">
    <property type="entry name" value="CYTOCHROME P450 71D11-LIKE"/>
    <property type="match status" value="1"/>
</dbReference>
<sequence length="69" mass="8008">MELLLLSPMLQCRPFFSFVYYWKRSKAKGQSHKLPPGPWKLPFIGNLHQLVLSTASIFERLAMKYGPIV</sequence>
<evidence type="ECO:0000256" key="5">
    <source>
        <dbReference type="ARBA" id="ARBA00023004"/>
    </source>
</evidence>
<organism evidence="6 7">
    <name type="scientific">Quercus suber</name>
    <name type="common">Cork oak</name>
    <dbReference type="NCBI Taxonomy" id="58331"/>
    <lineage>
        <taxon>Eukaryota</taxon>
        <taxon>Viridiplantae</taxon>
        <taxon>Streptophyta</taxon>
        <taxon>Embryophyta</taxon>
        <taxon>Tracheophyta</taxon>
        <taxon>Spermatophyta</taxon>
        <taxon>Magnoliopsida</taxon>
        <taxon>eudicotyledons</taxon>
        <taxon>Gunneridae</taxon>
        <taxon>Pentapetalae</taxon>
        <taxon>rosids</taxon>
        <taxon>fabids</taxon>
        <taxon>Fagales</taxon>
        <taxon>Fagaceae</taxon>
        <taxon>Quercus</taxon>
    </lineage>
</organism>
<protein>
    <submittedName>
        <fullName evidence="6">Cytochrome p450 71d8</fullName>
    </submittedName>
</protein>
<dbReference type="PANTHER" id="PTHR47955">
    <property type="entry name" value="CYTOCHROME P450 FAMILY 71 PROTEIN"/>
    <property type="match status" value="1"/>
</dbReference>
<keyword evidence="3" id="KW-0479">Metal-binding</keyword>
<dbReference type="GO" id="GO:0005506">
    <property type="term" value="F:iron ion binding"/>
    <property type="evidence" value="ECO:0007669"/>
    <property type="project" value="InterPro"/>
</dbReference>
<dbReference type="EMBL" id="PKMF04000122">
    <property type="protein sequence ID" value="KAK7848796.1"/>
    <property type="molecule type" value="Genomic_DNA"/>
</dbReference>
<keyword evidence="4" id="KW-0560">Oxidoreductase</keyword>
<dbReference type="GO" id="GO:0004497">
    <property type="term" value="F:monooxygenase activity"/>
    <property type="evidence" value="ECO:0007669"/>
    <property type="project" value="InterPro"/>
</dbReference>
<keyword evidence="7" id="KW-1185">Reference proteome</keyword>
<dbReference type="GO" id="GO:0016705">
    <property type="term" value="F:oxidoreductase activity, acting on paired donors, with incorporation or reduction of molecular oxygen"/>
    <property type="evidence" value="ECO:0007669"/>
    <property type="project" value="InterPro"/>
</dbReference>
<proteinExistence type="inferred from homology"/>
<evidence type="ECO:0000256" key="2">
    <source>
        <dbReference type="ARBA" id="ARBA00022617"/>
    </source>
</evidence>
<gene>
    <name evidence="6" type="primary">CYP71D8_3</name>
    <name evidence="6" type="ORF">CFP56_004273</name>
</gene>
<keyword evidence="5" id="KW-0408">Iron</keyword>
<dbReference type="Proteomes" id="UP000237347">
    <property type="component" value="Unassembled WGS sequence"/>
</dbReference>
<dbReference type="AlphaFoldDB" id="A0AAW0LEL0"/>
<dbReference type="Gene3D" id="1.10.630.10">
    <property type="entry name" value="Cytochrome P450"/>
    <property type="match status" value="1"/>
</dbReference>
<dbReference type="GO" id="GO:0020037">
    <property type="term" value="F:heme binding"/>
    <property type="evidence" value="ECO:0007669"/>
    <property type="project" value="InterPro"/>
</dbReference>
<reference evidence="6 7" key="1">
    <citation type="journal article" date="2018" name="Sci. Data">
        <title>The draft genome sequence of cork oak.</title>
        <authorList>
            <person name="Ramos A.M."/>
            <person name="Usie A."/>
            <person name="Barbosa P."/>
            <person name="Barros P.M."/>
            <person name="Capote T."/>
            <person name="Chaves I."/>
            <person name="Simoes F."/>
            <person name="Abreu I."/>
            <person name="Carrasquinho I."/>
            <person name="Faro C."/>
            <person name="Guimaraes J.B."/>
            <person name="Mendonca D."/>
            <person name="Nobrega F."/>
            <person name="Rodrigues L."/>
            <person name="Saibo N.J.M."/>
            <person name="Varela M.C."/>
            <person name="Egas C."/>
            <person name="Matos J."/>
            <person name="Miguel C.M."/>
            <person name="Oliveira M.M."/>
            <person name="Ricardo C.P."/>
            <person name="Goncalves S."/>
        </authorList>
    </citation>
    <scope>NUCLEOTIDE SEQUENCE [LARGE SCALE GENOMIC DNA]</scope>
    <source>
        <strain evidence="7">cv. HL8</strain>
    </source>
</reference>
<dbReference type="SUPFAM" id="SSF48264">
    <property type="entry name" value="Cytochrome P450"/>
    <property type="match status" value="1"/>
</dbReference>
<evidence type="ECO:0000256" key="3">
    <source>
        <dbReference type="ARBA" id="ARBA00022723"/>
    </source>
</evidence>
<evidence type="ECO:0000256" key="1">
    <source>
        <dbReference type="ARBA" id="ARBA00010617"/>
    </source>
</evidence>